<proteinExistence type="predicted"/>
<accession>A0ABD7UVZ5</accession>
<evidence type="ECO:0000313" key="3">
    <source>
        <dbReference type="Proteomes" id="UP000274496"/>
    </source>
</evidence>
<dbReference type="EMBL" id="LR031521">
    <property type="protein sequence ID" value="VDC39764.1"/>
    <property type="molecule type" value="Genomic_DNA"/>
</dbReference>
<evidence type="ECO:0000313" key="2">
    <source>
        <dbReference type="EMBL" id="VDC39764.1"/>
    </source>
</evidence>
<dbReference type="SMART" id="SM00530">
    <property type="entry name" value="HTH_XRE"/>
    <property type="match status" value="1"/>
</dbReference>
<dbReference type="InterPro" id="IPR010982">
    <property type="entry name" value="Lambda_DNA-bd_dom_sf"/>
</dbReference>
<dbReference type="Proteomes" id="UP000274496">
    <property type="component" value="Chromosome"/>
</dbReference>
<dbReference type="Pfam" id="PF01381">
    <property type="entry name" value="HTH_3"/>
    <property type="match status" value="1"/>
</dbReference>
<sequence>MLFYRYFLSSHRKADKSMFSTFERIKELAKSRGISLGLLEEKLGLSRNSIYTIKNKKPSAERLQLIADYFHVSTDYLLGRTDNPKIAQDGHASVAIDLKKDAEETFFFDGHELNDEDIDLITSILETRIKNRK</sequence>
<dbReference type="AlphaFoldDB" id="A0ABD7UVZ5"/>
<dbReference type="CDD" id="cd00093">
    <property type="entry name" value="HTH_XRE"/>
    <property type="match status" value="1"/>
</dbReference>
<feature type="domain" description="HTH cro/C1-type" evidence="1">
    <location>
        <begin position="25"/>
        <end position="77"/>
    </location>
</feature>
<dbReference type="PROSITE" id="PS50943">
    <property type="entry name" value="HTH_CROC1"/>
    <property type="match status" value="1"/>
</dbReference>
<evidence type="ECO:0000259" key="1">
    <source>
        <dbReference type="PROSITE" id="PS50943"/>
    </source>
</evidence>
<dbReference type="RefSeq" id="WP_011285676.1">
    <property type="nucleotide sequence ID" value="NZ_CAAHOG010000003.1"/>
</dbReference>
<dbReference type="InterPro" id="IPR001387">
    <property type="entry name" value="Cro/C1-type_HTH"/>
</dbReference>
<organism evidence="2 3">
    <name type="scientific">Streptococcus pyogenes</name>
    <dbReference type="NCBI Taxonomy" id="1314"/>
    <lineage>
        <taxon>Bacteria</taxon>
        <taxon>Bacillati</taxon>
        <taxon>Bacillota</taxon>
        <taxon>Bacilli</taxon>
        <taxon>Lactobacillales</taxon>
        <taxon>Streptococcaceae</taxon>
        <taxon>Streptococcus</taxon>
    </lineage>
</organism>
<dbReference type="SUPFAM" id="SSF47413">
    <property type="entry name" value="lambda repressor-like DNA-binding domains"/>
    <property type="match status" value="1"/>
</dbReference>
<gene>
    <name evidence="2" type="ORF">SP119_1460</name>
</gene>
<protein>
    <submittedName>
        <fullName evidence="2">XRE family transcriptional regulator</fullName>
    </submittedName>
</protein>
<reference evidence="2 3" key="1">
    <citation type="submission" date="2018-10" db="EMBL/GenBank/DDBJ databases">
        <authorList>
            <person name="Rosinski-Chupin I."/>
        </authorList>
    </citation>
    <scope>NUCLEOTIDE SEQUENCE [LARGE SCALE GENOMIC DNA]</scope>
    <source>
        <strain evidence="2 3">S119</strain>
    </source>
</reference>
<name>A0ABD7UVZ5_STRPY</name>
<dbReference type="Gene3D" id="1.10.260.40">
    <property type="entry name" value="lambda repressor-like DNA-binding domains"/>
    <property type="match status" value="1"/>
</dbReference>